<reference evidence="2" key="1">
    <citation type="submission" date="2020-06" db="EMBL/GenBank/DDBJ databases">
        <authorList>
            <person name="Li T."/>
            <person name="Hu X."/>
            <person name="Zhang T."/>
            <person name="Song X."/>
            <person name="Zhang H."/>
            <person name="Dai N."/>
            <person name="Sheng W."/>
            <person name="Hou X."/>
            <person name="Wei L."/>
        </authorList>
    </citation>
    <scope>NUCLEOTIDE SEQUENCE</scope>
    <source>
        <strain evidence="2">G02</strain>
        <tissue evidence="2">Leaf</tissue>
    </source>
</reference>
<dbReference type="EMBL" id="JACGWJ010000008">
    <property type="protein sequence ID" value="KAL0404508.1"/>
    <property type="molecule type" value="Genomic_DNA"/>
</dbReference>
<sequence length="176" mass="20580">MDQDLNNLRKSHSITNEEETDTLIPTGVWHKEAEIEGFYVVDWNRVMERTPWAYDKNLIILAKVDGNENSKDIDLNWCEFFVLVHRLPLGKMNLEIANFVGNQLGKFINIDMEDKSGFWGSSLRIHVALDVNKPLRRVMKLRTTLGDEHISFTYERLPNFCYLCCDVRRILYVLGD</sequence>
<name>A0AAW2TK25_SESRA</name>
<dbReference type="InterPro" id="IPR040256">
    <property type="entry name" value="At4g02000-like"/>
</dbReference>
<dbReference type="AlphaFoldDB" id="A0AAW2TK25"/>
<dbReference type="PANTHER" id="PTHR31286">
    <property type="entry name" value="GLYCINE-RICH CELL WALL STRUCTURAL PROTEIN 1.8-LIKE"/>
    <property type="match status" value="1"/>
</dbReference>
<dbReference type="PANTHER" id="PTHR31286:SF167">
    <property type="entry name" value="OS09G0268800 PROTEIN"/>
    <property type="match status" value="1"/>
</dbReference>
<evidence type="ECO:0000313" key="2">
    <source>
        <dbReference type="EMBL" id="KAL0404508.1"/>
    </source>
</evidence>
<gene>
    <name evidence="2" type="ORF">Sradi_2091600</name>
</gene>
<feature type="domain" description="Zinc knuckle CX2CX4HX4C" evidence="1">
    <location>
        <begin position="129"/>
        <end position="165"/>
    </location>
</feature>
<reference evidence="2" key="2">
    <citation type="journal article" date="2024" name="Plant">
        <title>Genomic evolution and insights into agronomic trait innovations of Sesamum species.</title>
        <authorList>
            <person name="Miao H."/>
            <person name="Wang L."/>
            <person name="Qu L."/>
            <person name="Liu H."/>
            <person name="Sun Y."/>
            <person name="Le M."/>
            <person name="Wang Q."/>
            <person name="Wei S."/>
            <person name="Zheng Y."/>
            <person name="Lin W."/>
            <person name="Duan Y."/>
            <person name="Cao H."/>
            <person name="Xiong S."/>
            <person name="Wang X."/>
            <person name="Wei L."/>
            <person name="Li C."/>
            <person name="Ma Q."/>
            <person name="Ju M."/>
            <person name="Zhao R."/>
            <person name="Li G."/>
            <person name="Mu C."/>
            <person name="Tian Q."/>
            <person name="Mei H."/>
            <person name="Zhang T."/>
            <person name="Gao T."/>
            <person name="Zhang H."/>
        </authorList>
    </citation>
    <scope>NUCLEOTIDE SEQUENCE</scope>
    <source>
        <strain evidence="2">G02</strain>
    </source>
</reference>
<protein>
    <recommendedName>
        <fullName evidence="1">Zinc knuckle CX2CX4HX4C domain-containing protein</fullName>
    </recommendedName>
</protein>
<dbReference type="InterPro" id="IPR025836">
    <property type="entry name" value="Zn_knuckle_CX2CX4HX4C"/>
</dbReference>
<organism evidence="2">
    <name type="scientific">Sesamum radiatum</name>
    <name type="common">Black benniseed</name>
    <dbReference type="NCBI Taxonomy" id="300843"/>
    <lineage>
        <taxon>Eukaryota</taxon>
        <taxon>Viridiplantae</taxon>
        <taxon>Streptophyta</taxon>
        <taxon>Embryophyta</taxon>
        <taxon>Tracheophyta</taxon>
        <taxon>Spermatophyta</taxon>
        <taxon>Magnoliopsida</taxon>
        <taxon>eudicotyledons</taxon>
        <taxon>Gunneridae</taxon>
        <taxon>Pentapetalae</taxon>
        <taxon>asterids</taxon>
        <taxon>lamiids</taxon>
        <taxon>Lamiales</taxon>
        <taxon>Pedaliaceae</taxon>
        <taxon>Sesamum</taxon>
    </lineage>
</organism>
<dbReference type="Pfam" id="PF14392">
    <property type="entry name" value="zf-CCHC_4"/>
    <property type="match status" value="1"/>
</dbReference>
<proteinExistence type="predicted"/>
<evidence type="ECO:0000259" key="1">
    <source>
        <dbReference type="Pfam" id="PF14392"/>
    </source>
</evidence>
<accession>A0AAW2TK25</accession>
<comment type="caution">
    <text evidence="2">The sequence shown here is derived from an EMBL/GenBank/DDBJ whole genome shotgun (WGS) entry which is preliminary data.</text>
</comment>